<protein>
    <recommendedName>
        <fullName evidence="3">Nitroreductase family deazaflavin-dependent oxidoreductase</fullName>
    </recommendedName>
</protein>
<reference evidence="2" key="1">
    <citation type="journal article" date="2019" name="Int. J. Syst. Evol. Microbiol.">
        <title>The Global Catalogue of Microorganisms (GCM) 10K type strain sequencing project: providing services to taxonomists for standard genome sequencing and annotation.</title>
        <authorList>
            <consortium name="The Broad Institute Genomics Platform"/>
            <consortium name="The Broad Institute Genome Sequencing Center for Infectious Disease"/>
            <person name="Wu L."/>
            <person name="Ma J."/>
        </authorList>
    </citation>
    <scope>NUCLEOTIDE SEQUENCE [LARGE SCALE GENOMIC DNA]</scope>
    <source>
        <strain evidence="2">JCM 14901</strain>
    </source>
</reference>
<accession>A0ABP5BTK4</accession>
<dbReference type="InterPro" id="IPR012349">
    <property type="entry name" value="Split_barrel_FMN-bd"/>
</dbReference>
<keyword evidence="2" id="KW-1185">Reference proteome</keyword>
<dbReference type="Gene3D" id="2.30.110.10">
    <property type="entry name" value="Electron Transport, Fmn-binding Protein, Chain A"/>
    <property type="match status" value="1"/>
</dbReference>
<evidence type="ECO:0008006" key="3">
    <source>
        <dbReference type="Google" id="ProtNLM"/>
    </source>
</evidence>
<organism evidence="1 2">
    <name type="scientific">Microbacterium deminutum</name>
    <dbReference type="NCBI Taxonomy" id="344164"/>
    <lineage>
        <taxon>Bacteria</taxon>
        <taxon>Bacillati</taxon>
        <taxon>Actinomycetota</taxon>
        <taxon>Actinomycetes</taxon>
        <taxon>Micrococcales</taxon>
        <taxon>Microbacteriaceae</taxon>
        <taxon>Microbacterium</taxon>
    </lineage>
</organism>
<comment type="caution">
    <text evidence="1">The sequence shown here is derived from an EMBL/GenBank/DDBJ whole genome shotgun (WGS) entry which is preliminary data.</text>
</comment>
<gene>
    <name evidence="1" type="ORF">GCM10009776_12770</name>
</gene>
<proteinExistence type="predicted"/>
<evidence type="ECO:0000313" key="1">
    <source>
        <dbReference type="EMBL" id="GAA1952359.1"/>
    </source>
</evidence>
<sequence>MIIETPEGVEHVHADELTGAERDAAWARFTERSPGFRRYEQTTTRVIPVVALRRRVSAG</sequence>
<dbReference type="EMBL" id="BAAAOG010000002">
    <property type="protein sequence ID" value="GAA1952359.1"/>
    <property type="molecule type" value="Genomic_DNA"/>
</dbReference>
<dbReference type="Pfam" id="PF04075">
    <property type="entry name" value="F420H2_quin_red"/>
    <property type="match status" value="1"/>
</dbReference>
<dbReference type="Proteomes" id="UP001499933">
    <property type="component" value="Unassembled WGS sequence"/>
</dbReference>
<name>A0ABP5BTK4_9MICO</name>
<dbReference type="InterPro" id="IPR004378">
    <property type="entry name" value="F420H2_quin_Rdtase"/>
</dbReference>
<evidence type="ECO:0000313" key="2">
    <source>
        <dbReference type="Proteomes" id="UP001499933"/>
    </source>
</evidence>